<keyword evidence="2" id="KW-1185">Reference proteome</keyword>
<proteinExistence type="predicted"/>
<sequence>MNRECSGPAAVEIVNPNGKAPILLTCEHASNSVPEGISLGISPCDLESHIGYDIGAAAVTRRLAELLDAPAILSRYSRLVIDCNRPLPSSESIPDTVAGIVIPGNRDLPEAQREQRARLYFQPFHDAVAEMLAQRDPDGDHLLVSIHSFTPRLANVERPWDVGILQRQSPATGEAMVAAFRQAGVNAISNQPYQIEDETDATLPLHGEAWGRPAVLVELRQDKLGSIAGIETWAARTVAAVRAGLQCERQSDGN</sequence>
<dbReference type="Proteomes" id="UP001597124">
    <property type="component" value="Unassembled WGS sequence"/>
</dbReference>
<dbReference type="PIRSF" id="PIRSF029730">
    <property type="entry name" value="UCP029730"/>
    <property type="match status" value="1"/>
</dbReference>
<dbReference type="InterPro" id="IPR011227">
    <property type="entry name" value="UCP029730"/>
</dbReference>
<reference evidence="2" key="1">
    <citation type="journal article" date="2019" name="Int. J. Syst. Evol. Microbiol.">
        <title>The Global Catalogue of Microorganisms (GCM) 10K type strain sequencing project: providing services to taxonomists for standard genome sequencing and annotation.</title>
        <authorList>
            <consortium name="The Broad Institute Genomics Platform"/>
            <consortium name="The Broad Institute Genome Sequencing Center for Infectious Disease"/>
            <person name="Wu L."/>
            <person name="Ma J."/>
        </authorList>
    </citation>
    <scope>NUCLEOTIDE SEQUENCE [LARGE SCALE GENOMIC DNA]</scope>
    <source>
        <strain evidence="2">CCUG 52537</strain>
    </source>
</reference>
<name>A0ABW3BYZ2_SPHXN</name>
<dbReference type="RefSeq" id="WP_381486122.1">
    <property type="nucleotide sequence ID" value="NZ_JBHTIK010000002.1"/>
</dbReference>
<gene>
    <name evidence="1" type="ORF">ACFQ00_03205</name>
</gene>
<dbReference type="Gene3D" id="3.40.630.40">
    <property type="entry name" value="Zn-dependent exopeptidases"/>
    <property type="match status" value="1"/>
</dbReference>
<dbReference type="InterPro" id="IPR007709">
    <property type="entry name" value="N-FG_amidohydro"/>
</dbReference>
<organism evidence="1 2">
    <name type="scientific">Sphingosinicella xenopeptidilytica</name>
    <dbReference type="NCBI Taxonomy" id="364098"/>
    <lineage>
        <taxon>Bacteria</taxon>
        <taxon>Pseudomonadati</taxon>
        <taxon>Pseudomonadota</taxon>
        <taxon>Alphaproteobacteria</taxon>
        <taxon>Sphingomonadales</taxon>
        <taxon>Sphingosinicellaceae</taxon>
        <taxon>Sphingosinicella</taxon>
    </lineage>
</organism>
<dbReference type="EMBL" id="JBHTIK010000002">
    <property type="protein sequence ID" value="MFD0847319.1"/>
    <property type="molecule type" value="Genomic_DNA"/>
</dbReference>
<evidence type="ECO:0000313" key="1">
    <source>
        <dbReference type="EMBL" id="MFD0847319.1"/>
    </source>
</evidence>
<evidence type="ECO:0000313" key="2">
    <source>
        <dbReference type="Proteomes" id="UP001597124"/>
    </source>
</evidence>
<comment type="caution">
    <text evidence="1">The sequence shown here is derived from an EMBL/GenBank/DDBJ whole genome shotgun (WGS) entry which is preliminary data.</text>
</comment>
<dbReference type="SUPFAM" id="SSF53187">
    <property type="entry name" value="Zn-dependent exopeptidases"/>
    <property type="match status" value="1"/>
</dbReference>
<dbReference type="Pfam" id="PF05013">
    <property type="entry name" value="FGase"/>
    <property type="match status" value="1"/>
</dbReference>
<protein>
    <submittedName>
        <fullName evidence="1">N-formylglutamate amidohydrolase</fullName>
    </submittedName>
</protein>
<accession>A0ABW3BYZ2</accession>